<reference evidence="1" key="2">
    <citation type="journal article" date="2015" name="Fish Shellfish Immunol.">
        <title>Early steps in the European eel (Anguilla anguilla)-Vibrio vulnificus interaction in the gills: Role of the RtxA13 toxin.</title>
        <authorList>
            <person name="Callol A."/>
            <person name="Pajuelo D."/>
            <person name="Ebbesson L."/>
            <person name="Teles M."/>
            <person name="MacKenzie S."/>
            <person name="Amaro C."/>
        </authorList>
    </citation>
    <scope>NUCLEOTIDE SEQUENCE</scope>
</reference>
<proteinExistence type="predicted"/>
<reference evidence="1" key="1">
    <citation type="submission" date="2014-11" db="EMBL/GenBank/DDBJ databases">
        <authorList>
            <person name="Amaro Gonzalez C."/>
        </authorList>
    </citation>
    <scope>NUCLEOTIDE SEQUENCE</scope>
</reference>
<organism evidence="1">
    <name type="scientific">Anguilla anguilla</name>
    <name type="common">European freshwater eel</name>
    <name type="synonym">Muraena anguilla</name>
    <dbReference type="NCBI Taxonomy" id="7936"/>
    <lineage>
        <taxon>Eukaryota</taxon>
        <taxon>Metazoa</taxon>
        <taxon>Chordata</taxon>
        <taxon>Craniata</taxon>
        <taxon>Vertebrata</taxon>
        <taxon>Euteleostomi</taxon>
        <taxon>Actinopterygii</taxon>
        <taxon>Neopterygii</taxon>
        <taxon>Teleostei</taxon>
        <taxon>Anguilliformes</taxon>
        <taxon>Anguillidae</taxon>
        <taxon>Anguilla</taxon>
    </lineage>
</organism>
<protein>
    <submittedName>
        <fullName evidence="1">Uncharacterized protein</fullName>
    </submittedName>
</protein>
<accession>A0A0E9TWD6</accession>
<name>A0A0E9TWD6_ANGAN</name>
<sequence length="25" mass="2846">MLVSENPCSTVCSYFQHFVVTLKVN</sequence>
<dbReference type="AlphaFoldDB" id="A0A0E9TWD6"/>
<evidence type="ECO:0000313" key="1">
    <source>
        <dbReference type="EMBL" id="JAH57225.1"/>
    </source>
</evidence>
<dbReference type="EMBL" id="GBXM01051352">
    <property type="protein sequence ID" value="JAH57225.1"/>
    <property type="molecule type" value="Transcribed_RNA"/>
</dbReference>